<evidence type="ECO:0000256" key="3">
    <source>
        <dbReference type="ARBA" id="ARBA00022946"/>
    </source>
</evidence>
<protein>
    <submittedName>
        <fullName evidence="7">Uncharacterized protein</fullName>
    </submittedName>
</protein>
<accession>A0A7S2PDC7</accession>
<organism evidence="7">
    <name type="scientific">Leptocylindrus danicus</name>
    <dbReference type="NCBI Taxonomy" id="163516"/>
    <lineage>
        <taxon>Eukaryota</taxon>
        <taxon>Sar</taxon>
        <taxon>Stramenopiles</taxon>
        <taxon>Ochrophyta</taxon>
        <taxon>Bacillariophyta</taxon>
        <taxon>Coscinodiscophyceae</taxon>
        <taxon>Chaetocerotophycidae</taxon>
        <taxon>Leptocylindrales</taxon>
        <taxon>Leptocylindraceae</taxon>
        <taxon>Leptocylindrus</taxon>
    </lineage>
</organism>
<reference evidence="7" key="1">
    <citation type="submission" date="2021-01" db="EMBL/GenBank/DDBJ databases">
        <authorList>
            <person name="Corre E."/>
            <person name="Pelletier E."/>
            <person name="Niang G."/>
            <person name="Scheremetjew M."/>
            <person name="Finn R."/>
            <person name="Kale V."/>
            <person name="Holt S."/>
            <person name="Cochrane G."/>
            <person name="Meng A."/>
            <person name="Brown T."/>
            <person name="Cohen L."/>
        </authorList>
    </citation>
    <scope>NUCLEOTIDE SEQUENCE</scope>
    <source>
        <strain evidence="7">B650</strain>
    </source>
</reference>
<dbReference type="GO" id="GO:0003735">
    <property type="term" value="F:structural constituent of ribosome"/>
    <property type="evidence" value="ECO:0007669"/>
    <property type="project" value="InterPro"/>
</dbReference>
<evidence type="ECO:0000313" key="7">
    <source>
        <dbReference type="EMBL" id="CAD9592962.1"/>
    </source>
</evidence>
<dbReference type="AlphaFoldDB" id="A0A7S2PDC7"/>
<evidence type="ECO:0000256" key="2">
    <source>
        <dbReference type="ARBA" id="ARBA00010152"/>
    </source>
</evidence>
<dbReference type="GO" id="GO:0006412">
    <property type="term" value="P:translation"/>
    <property type="evidence" value="ECO:0007669"/>
    <property type="project" value="TreeGrafter"/>
</dbReference>
<keyword evidence="4" id="KW-0689">Ribosomal protein</keyword>
<keyword evidence="3" id="KW-0809">Transit peptide</keyword>
<evidence type="ECO:0000256" key="4">
    <source>
        <dbReference type="ARBA" id="ARBA00022980"/>
    </source>
</evidence>
<dbReference type="GO" id="GO:0005762">
    <property type="term" value="C:mitochondrial large ribosomal subunit"/>
    <property type="evidence" value="ECO:0007669"/>
    <property type="project" value="InterPro"/>
</dbReference>
<evidence type="ECO:0000256" key="5">
    <source>
        <dbReference type="ARBA" id="ARBA00023128"/>
    </source>
</evidence>
<comment type="similarity">
    <text evidence="2">Belongs to the mitochondrion-specific ribosomal protein mL41 family.</text>
</comment>
<gene>
    <name evidence="7" type="ORF">LDAN0321_LOCUS14042</name>
</gene>
<dbReference type="InterPro" id="IPR019189">
    <property type="entry name" value="Ribosomal_mL41"/>
</dbReference>
<evidence type="ECO:0000256" key="1">
    <source>
        <dbReference type="ARBA" id="ARBA00004173"/>
    </source>
</evidence>
<sequence>MQLLQGILHRINITSRNQILNFGQSRDFSKFLSKSARKRLPLTSKRAKKGYVKGKGCTREGRNTSKGGFVMDPQKMLTLIIPDLEGFKLKPYIAAGVSKVPPEARAEGVRQPRMQLK</sequence>
<keyword evidence="6" id="KW-0687">Ribonucleoprotein</keyword>
<dbReference type="PANTHER" id="PTHR21338:SF0">
    <property type="entry name" value="LARGE RIBOSOMAL SUBUNIT PROTEIN ML41"/>
    <property type="match status" value="1"/>
</dbReference>
<keyword evidence="5" id="KW-0496">Mitochondrion</keyword>
<proteinExistence type="inferred from homology"/>
<comment type="subcellular location">
    <subcellularLocation>
        <location evidence="1">Mitochondrion</location>
    </subcellularLocation>
</comment>
<dbReference type="Pfam" id="PF09809">
    <property type="entry name" value="MRP-L27"/>
    <property type="match status" value="1"/>
</dbReference>
<dbReference type="EMBL" id="HBGY01022234">
    <property type="protein sequence ID" value="CAD9592962.1"/>
    <property type="molecule type" value="Transcribed_RNA"/>
</dbReference>
<name>A0A7S2PDC7_9STRA</name>
<dbReference type="PANTHER" id="PTHR21338">
    <property type="entry name" value="MITOCHONDRIAL RIBOSOMAL PROTEIN L41"/>
    <property type="match status" value="1"/>
</dbReference>
<evidence type="ECO:0000256" key="6">
    <source>
        <dbReference type="ARBA" id="ARBA00023274"/>
    </source>
</evidence>